<evidence type="ECO:0000256" key="8">
    <source>
        <dbReference type="PROSITE-ProRule" id="PRU00169"/>
    </source>
</evidence>
<keyword evidence="13" id="KW-1185">Reference proteome</keyword>
<evidence type="ECO:0000256" key="6">
    <source>
        <dbReference type="HAMAP-Rule" id="MF_00099"/>
    </source>
</evidence>
<dbReference type="GO" id="GO:0006935">
    <property type="term" value="P:chemotaxis"/>
    <property type="evidence" value="ECO:0007669"/>
    <property type="project" value="UniProtKB-UniRule"/>
</dbReference>
<dbReference type="SUPFAM" id="SSF52738">
    <property type="entry name" value="Methylesterase CheB, C-terminal domain"/>
    <property type="match status" value="1"/>
</dbReference>
<dbReference type="PROSITE" id="PS50122">
    <property type="entry name" value="CHEB"/>
    <property type="match status" value="1"/>
</dbReference>
<evidence type="ECO:0000256" key="9">
    <source>
        <dbReference type="SAM" id="MobiDB-lite"/>
    </source>
</evidence>
<protein>
    <recommendedName>
        <fullName evidence="6">Protein-glutamate methylesterase/protein-glutamine glutaminase</fullName>
        <ecNumber evidence="6">3.1.1.61</ecNumber>
        <ecNumber evidence="6">3.5.1.44</ecNumber>
    </recommendedName>
</protein>
<dbReference type="EC" id="3.1.1.61" evidence="6"/>
<evidence type="ECO:0000256" key="1">
    <source>
        <dbReference type="ARBA" id="ARBA00022490"/>
    </source>
</evidence>
<feature type="region of interest" description="Disordered" evidence="9">
    <location>
        <begin position="342"/>
        <end position="370"/>
    </location>
</feature>
<dbReference type="EMBL" id="RJVO01000003">
    <property type="protein sequence ID" value="ROH90811.1"/>
    <property type="molecule type" value="Genomic_DNA"/>
</dbReference>
<dbReference type="GO" id="GO:0008984">
    <property type="term" value="F:protein-glutamate methylesterase activity"/>
    <property type="evidence" value="ECO:0007669"/>
    <property type="project" value="UniProtKB-UniRule"/>
</dbReference>
<evidence type="ECO:0000259" key="11">
    <source>
        <dbReference type="PROSITE" id="PS50122"/>
    </source>
</evidence>
<dbReference type="GO" id="GO:0050568">
    <property type="term" value="F:protein-glutamine glutaminase activity"/>
    <property type="evidence" value="ECO:0007669"/>
    <property type="project" value="UniProtKB-UniRule"/>
</dbReference>
<comment type="catalytic activity">
    <reaction evidence="6">
        <text>L-glutaminyl-[protein] + H2O = L-glutamyl-[protein] + NH4(+)</text>
        <dbReference type="Rhea" id="RHEA:16441"/>
        <dbReference type="Rhea" id="RHEA-COMP:10207"/>
        <dbReference type="Rhea" id="RHEA-COMP:10208"/>
        <dbReference type="ChEBI" id="CHEBI:15377"/>
        <dbReference type="ChEBI" id="CHEBI:28938"/>
        <dbReference type="ChEBI" id="CHEBI:29973"/>
        <dbReference type="ChEBI" id="CHEBI:30011"/>
        <dbReference type="EC" id="3.5.1.44"/>
    </reaction>
</comment>
<dbReference type="InterPro" id="IPR035909">
    <property type="entry name" value="CheB_C"/>
</dbReference>
<dbReference type="EC" id="3.5.1.44" evidence="6"/>
<gene>
    <name evidence="6" type="primary">cheB</name>
    <name evidence="12" type="ORF">ED208_07420</name>
</gene>
<dbReference type="PIRSF" id="PIRSF000876">
    <property type="entry name" value="RR_chemtxs_CheB"/>
    <property type="match status" value="1"/>
</dbReference>
<dbReference type="SMART" id="SM00448">
    <property type="entry name" value="REC"/>
    <property type="match status" value="1"/>
</dbReference>
<accession>A0A3N0VDN9</accession>
<dbReference type="SUPFAM" id="SSF52172">
    <property type="entry name" value="CheY-like"/>
    <property type="match status" value="1"/>
</dbReference>
<keyword evidence="1 6" id="KW-0963">Cytoplasm</keyword>
<evidence type="ECO:0000259" key="10">
    <source>
        <dbReference type="PROSITE" id="PS50110"/>
    </source>
</evidence>
<reference evidence="12 13" key="1">
    <citation type="submission" date="2018-10" db="EMBL/GenBank/DDBJ databases">
        <authorList>
            <person name="Chen W.-M."/>
        </authorList>
    </citation>
    <scope>NUCLEOTIDE SEQUENCE [LARGE SCALE GENOMIC DNA]</scope>
    <source>
        <strain evidence="12 13">THS-13</strain>
    </source>
</reference>
<dbReference type="InterPro" id="IPR000673">
    <property type="entry name" value="Sig_transdc_resp-reg_Me-estase"/>
</dbReference>
<keyword evidence="4 6" id="KW-0378">Hydrolase</keyword>
<comment type="catalytic activity">
    <reaction evidence="5 6">
        <text>[protein]-L-glutamate 5-O-methyl ester + H2O = L-glutamyl-[protein] + methanol + H(+)</text>
        <dbReference type="Rhea" id="RHEA:23236"/>
        <dbReference type="Rhea" id="RHEA-COMP:10208"/>
        <dbReference type="Rhea" id="RHEA-COMP:10311"/>
        <dbReference type="ChEBI" id="CHEBI:15377"/>
        <dbReference type="ChEBI" id="CHEBI:15378"/>
        <dbReference type="ChEBI" id="CHEBI:17790"/>
        <dbReference type="ChEBI" id="CHEBI:29973"/>
        <dbReference type="ChEBI" id="CHEBI:82795"/>
        <dbReference type="EC" id="3.1.1.61"/>
    </reaction>
</comment>
<comment type="similarity">
    <text evidence="6">Belongs to the CheB family.</text>
</comment>
<organism evidence="12 13">
    <name type="scientific">Stagnimonas aquatica</name>
    <dbReference type="NCBI Taxonomy" id="2689987"/>
    <lineage>
        <taxon>Bacteria</taxon>
        <taxon>Pseudomonadati</taxon>
        <taxon>Pseudomonadota</taxon>
        <taxon>Gammaproteobacteria</taxon>
        <taxon>Nevskiales</taxon>
        <taxon>Nevskiaceae</taxon>
        <taxon>Stagnimonas</taxon>
    </lineage>
</organism>
<feature type="active site" evidence="6 7">
    <location>
        <position position="286"/>
    </location>
</feature>
<dbReference type="CDD" id="cd16432">
    <property type="entry name" value="CheB_Rec"/>
    <property type="match status" value="1"/>
</dbReference>
<dbReference type="NCBIfam" id="NF001965">
    <property type="entry name" value="PRK00742.1"/>
    <property type="match status" value="1"/>
</dbReference>
<feature type="domain" description="CheB-type methylesterase" evidence="11">
    <location>
        <begin position="152"/>
        <end position="344"/>
    </location>
</feature>
<feature type="active site" evidence="6 7">
    <location>
        <position position="190"/>
    </location>
</feature>
<comment type="function">
    <text evidence="6">Involved in chemotaxis. Part of a chemotaxis signal transduction system that modulates chemotaxis in response to various stimuli. Catalyzes the demethylation of specific methylglutamate residues introduced into the chemoreceptors (methyl-accepting chemotaxis proteins or MCP) by CheR. Also mediates the irreversible deamidation of specific glutamine residues to glutamic acid.</text>
</comment>
<dbReference type="FunFam" id="3.40.50.2300:FF:000060">
    <property type="entry name" value="Protein-glutamate methylesterase/protein-glutamine glutaminase"/>
    <property type="match status" value="1"/>
</dbReference>
<dbReference type="CDD" id="cd17541">
    <property type="entry name" value="REC_CheB-like"/>
    <property type="match status" value="1"/>
</dbReference>
<name>A0A3N0VDN9_9GAMM</name>
<dbReference type="PANTHER" id="PTHR42872">
    <property type="entry name" value="PROTEIN-GLUTAMATE METHYLESTERASE/PROTEIN-GLUTAMINE GLUTAMINASE"/>
    <property type="match status" value="1"/>
</dbReference>
<comment type="domain">
    <text evidence="6">Contains a C-terminal catalytic domain, and an N-terminal region which modulates catalytic activity.</text>
</comment>
<evidence type="ECO:0000256" key="7">
    <source>
        <dbReference type="PROSITE-ProRule" id="PRU00050"/>
    </source>
</evidence>
<dbReference type="NCBIfam" id="NF009206">
    <property type="entry name" value="PRK12555.1"/>
    <property type="match status" value="1"/>
</dbReference>
<proteinExistence type="inferred from homology"/>
<comment type="PTM">
    <text evidence="6">Phosphorylated by CheA. Phosphorylation of the N-terminal regulatory domain activates the methylesterase activity.</text>
</comment>
<evidence type="ECO:0000313" key="12">
    <source>
        <dbReference type="EMBL" id="ROH90811.1"/>
    </source>
</evidence>
<evidence type="ECO:0000256" key="3">
    <source>
        <dbReference type="ARBA" id="ARBA00022553"/>
    </source>
</evidence>
<feature type="modified residue" description="4-aspartylphosphate" evidence="6 8">
    <location>
        <position position="55"/>
    </location>
</feature>
<evidence type="ECO:0000256" key="5">
    <source>
        <dbReference type="ARBA" id="ARBA00048267"/>
    </source>
</evidence>
<dbReference type="Gene3D" id="3.40.50.180">
    <property type="entry name" value="Methylesterase CheB, C-terminal domain"/>
    <property type="match status" value="1"/>
</dbReference>
<dbReference type="Gene3D" id="3.40.50.2300">
    <property type="match status" value="1"/>
</dbReference>
<dbReference type="PROSITE" id="PS50110">
    <property type="entry name" value="RESPONSE_REGULATORY"/>
    <property type="match status" value="1"/>
</dbReference>
<keyword evidence="2 6" id="KW-0145">Chemotaxis</keyword>
<dbReference type="FunCoup" id="A0A3N0VDN9">
    <property type="interactions" value="324"/>
</dbReference>
<dbReference type="GO" id="GO:0000156">
    <property type="term" value="F:phosphorelay response regulator activity"/>
    <property type="evidence" value="ECO:0007669"/>
    <property type="project" value="InterPro"/>
</dbReference>
<dbReference type="Pfam" id="PF01339">
    <property type="entry name" value="CheB_methylest"/>
    <property type="match status" value="1"/>
</dbReference>
<evidence type="ECO:0000256" key="4">
    <source>
        <dbReference type="ARBA" id="ARBA00022801"/>
    </source>
</evidence>
<dbReference type="Proteomes" id="UP000282106">
    <property type="component" value="Unassembled WGS sequence"/>
</dbReference>
<dbReference type="AlphaFoldDB" id="A0A3N0VDN9"/>
<evidence type="ECO:0000313" key="13">
    <source>
        <dbReference type="Proteomes" id="UP000282106"/>
    </source>
</evidence>
<evidence type="ECO:0000256" key="2">
    <source>
        <dbReference type="ARBA" id="ARBA00022500"/>
    </source>
</evidence>
<comment type="caution">
    <text evidence="12">The sequence shown here is derived from an EMBL/GenBank/DDBJ whole genome shotgun (WGS) entry which is preliminary data.</text>
</comment>
<comment type="subcellular location">
    <subcellularLocation>
        <location evidence="6">Cytoplasm</location>
    </subcellularLocation>
</comment>
<keyword evidence="3 6" id="KW-0597">Phosphoprotein</keyword>
<feature type="active site" evidence="6 7">
    <location>
        <position position="164"/>
    </location>
</feature>
<dbReference type="InParanoid" id="A0A3N0VDN9"/>
<dbReference type="InterPro" id="IPR008248">
    <property type="entry name" value="CheB-like"/>
</dbReference>
<dbReference type="InterPro" id="IPR011006">
    <property type="entry name" value="CheY-like_superfamily"/>
</dbReference>
<dbReference type="PANTHER" id="PTHR42872:SF6">
    <property type="entry name" value="PROTEIN-GLUTAMATE METHYLESTERASE_PROTEIN-GLUTAMINE GLUTAMINASE"/>
    <property type="match status" value="1"/>
</dbReference>
<dbReference type="GO" id="GO:0005737">
    <property type="term" value="C:cytoplasm"/>
    <property type="evidence" value="ECO:0007669"/>
    <property type="project" value="UniProtKB-SubCell"/>
</dbReference>
<dbReference type="Pfam" id="PF00072">
    <property type="entry name" value="Response_reg"/>
    <property type="match status" value="1"/>
</dbReference>
<dbReference type="InterPro" id="IPR001789">
    <property type="entry name" value="Sig_transdc_resp-reg_receiver"/>
</dbReference>
<feature type="domain" description="Response regulatory" evidence="10">
    <location>
        <begin position="4"/>
        <end position="121"/>
    </location>
</feature>
<dbReference type="HAMAP" id="MF_00099">
    <property type="entry name" value="CheB_chemtxs"/>
    <property type="match status" value="1"/>
</dbReference>
<sequence length="370" mass="39348">MPIKVLIVDDSALVRQLLTEMIASDPAFEVVGSAADPLVAREKIKQLKPDVLTLDVEMPRMDGLTFLENLMRLHPMPVLMVSSLTERGAEVTLQALDLGAVDFITKPKLDIRAGLLEQSEFLRGKLKEVARARIPALPRPAASPLGGGRRLYGTTDKLIAIGSSTGGPEAVKEVIRRMPADAPAIVITQHIPAAFSAPFAARLDRCGAMRACQAEDGQQIVPGHIYVAPGGRHLHVVRSGARYVCRLGDEAPENFQRPAVDVLFRSLAQHAGPNVVAAVLTGMGEDGARGLLALRQAGARTLVQDEASSVVWGMPGAAVRMGGAESVLPLAQIAQELLRLASAPASARRSSEPRSRTVEPGSISHPNQSP</sequence>